<keyword evidence="1" id="KW-0472">Membrane</keyword>
<gene>
    <name evidence="2" type="ORF">A2771_01735</name>
</gene>
<dbReference type="Proteomes" id="UP000176741">
    <property type="component" value="Unassembled WGS sequence"/>
</dbReference>
<dbReference type="AlphaFoldDB" id="A0A1F7XXK1"/>
<feature type="transmembrane region" description="Helical" evidence="1">
    <location>
        <begin position="6"/>
        <end position="26"/>
    </location>
</feature>
<proteinExistence type="predicted"/>
<keyword evidence="1" id="KW-1133">Transmembrane helix</keyword>
<evidence type="ECO:0000313" key="3">
    <source>
        <dbReference type="Proteomes" id="UP000176741"/>
    </source>
</evidence>
<name>A0A1F7XXK1_9BACT</name>
<comment type="caution">
    <text evidence="2">The sequence shown here is derived from an EMBL/GenBank/DDBJ whole genome shotgun (WGS) entry which is preliminary data.</text>
</comment>
<dbReference type="EMBL" id="MGGD01000057">
    <property type="protein sequence ID" value="OGM19774.1"/>
    <property type="molecule type" value="Genomic_DNA"/>
</dbReference>
<protein>
    <submittedName>
        <fullName evidence="2">Uncharacterized protein</fullName>
    </submittedName>
</protein>
<evidence type="ECO:0000256" key="1">
    <source>
        <dbReference type="SAM" id="Phobius"/>
    </source>
</evidence>
<accession>A0A1F7XXK1</accession>
<sequence length="68" mass="8158">MTDGQKYIFIPALTIALMGFALYFLLTKNPERQKWDDWTKLEPLEWCDKYTCSDFMVDYLQKLDNVNK</sequence>
<evidence type="ECO:0000313" key="2">
    <source>
        <dbReference type="EMBL" id="OGM19774.1"/>
    </source>
</evidence>
<keyword evidence="1" id="KW-0812">Transmembrane</keyword>
<reference evidence="2 3" key="1">
    <citation type="journal article" date="2016" name="Nat. Commun.">
        <title>Thousands of microbial genomes shed light on interconnected biogeochemical processes in an aquifer system.</title>
        <authorList>
            <person name="Anantharaman K."/>
            <person name="Brown C.T."/>
            <person name="Hug L.A."/>
            <person name="Sharon I."/>
            <person name="Castelle C.J."/>
            <person name="Probst A.J."/>
            <person name="Thomas B.C."/>
            <person name="Singh A."/>
            <person name="Wilkins M.J."/>
            <person name="Karaoz U."/>
            <person name="Brodie E.L."/>
            <person name="Williams K.H."/>
            <person name="Hubbard S.S."/>
            <person name="Banfield J.F."/>
        </authorList>
    </citation>
    <scope>NUCLEOTIDE SEQUENCE [LARGE SCALE GENOMIC DNA]</scope>
</reference>
<organism evidence="2 3">
    <name type="scientific">Candidatus Woesebacteria bacterium RIFCSPHIGHO2_01_FULL_38_26b</name>
    <dbReference type="NCBI Taxonomy" id="1802491"/>
    <lineage>
        <taxon>Bacteria</taxon>
        <taxon>Candidatus Woeseibacteriota</taxon>
    </lineage>
</organism>